<gene>
    <name evidence="1" type="ORF">NIASO_15100</name>
</gene>
<evidence type="ECO:0000313" key="1">
    <source>
        <dbReference type="EMBL" id="AHF17843.1"/>
    </source>
</evidence>
<dbReference type="EMBL" id="CP007035">
    <property type="protein sequence ID" value="AHF17843.1"/>
    <property type="molecule type" value="Genomic_DNA"/>
</dbReference>
<dbReference type="AlphaFoldDB" id="W0F7Q6"/>
<name>W0F7Q6_9BACT</name>
<dbReference type="HOGENOM" id="CLU_3409751_0_0_10"/>
<accession>W0F7Q6</accession>
<sequence>MFVLFTAGAEKREAFIFPAYRLPGEKDIL</sequence>
<proteinExistence type="predicted"/>
<organism evidence="1 2">
    <name type="scientific">Niabella soli DSM 19437</name>
    <dbReference type="NCBI Taxonomy" id="929713"/>
    <lineage>
        <taxon>Bacteria</taxon>
        <taxon>Pseudomonadati</taxon>
        <taxon>Bacteroidota</taxon>
        <taxon>Chitinophagia</taxon>
        <taxon>Chitinophagales</taxon>
        <taxon>Chitinophagaceae</taxon>
        <taxon>Niabella</taxon>
    </lineage>
</organism>
<keyword evidence="2" id="KW-1185">Reference proteome</keyword>
<dbReference type="KEGG" id="nso:NIASO_15100"/>
<reference evidence="1 2" key="1">
    <citation type="submission" date="2013-12" db="EMBL/GenBank/DDBJ databases">
        <authorList>
            <consortium name="DOE Joint Genome Institute"/>
            <person name="Eisen J."/>
            <person name="Huntemann M."/>
            <person name="Han J."/>
            <person name="Chen A."/>
            <person name="Kyrpides N."/>
            <person name="Mavromatis K."/>
            <person name="Markowitz V."/>
            <person name="Palaniappan K."/>
            <person name="Ivanova N."/>
            <person name="Schaumberg A."/>
            <person name="Pati A."/>
            <person name="Liolios K."/>
            <person name="Nordberg H.P."/>
            <person name="Cantor M.N."/>
            <person name="Hua S.X."/>
            <person name="Woyke T."/>
        </authorList>
    </citation>
    <scope>NUCLEOTIDE SEQUENCE [LARGE SCALE GENOMIC DNA]</scope>
    <source>
        <strain evidence="2">DSM 19437</strain>
    </source>
</reference>
<dbReference type="Proteomes" id="UP000003586">
    <property type="component" value="Chromosome"/>
</dbReference>
<protein>
    <submittedName>
        <fullName evidence="1">Uncharacterized protein</fullName>
    </submittedName>
</protein>
<evidence type="ECO:0000313" key="2">
    <source>
        <dbReference type="Proteomes" id="UP000003586"/>
    </source>
</evidence>